<dbReference type="RefSeq" id="YP_010059695.1">
    <property type="nucleotide sequence ID" value="NC_054727.1"/>
</dbReference>
<organism evidence="1 2">
    <name type="scientific">Mycobacterium phage Phrappuccino</name>
    <dbReference type="NCBI Taxonomy" id="2591223"/>
    <lineage>
        <taxon>Viruses</taxon>
        <taxon>Duplodnaviria</taxon>
        <taxon>Heunggongvirae</taxon>
        <taxon>Uroviricota</taxon>
        <taxon>Caudoviricetes</taxon>
        <taxon>Phrappuccinovirus</taxon>
        <taxon>Phrappuccinovirus phrappuccino</taxon>
        <taxon>Phreappuccinovirus Phrappuccino</taxon>
    </lineage>
</organism>
<name>A0A514DDK3_9CAUD</name>
<keyword evidence="2" id="KW-1185">Reference proteome</keyword>
<dbReference type="Pfam" id="PF25735">
    <property type="entry name" value="Phage_L5_gp82"/>
    <property type="match status" value="1"/>
</dbReference>
<proteinExistence type="predicted"/>
<gene>
    <name evidence="1" type="primary">6</name>
    <name evidence="1" type="ORF">SEA_PHRAPPUCCINO_6</name>
</gene>
<sequence length="139" mass="15213">MITPFRGRSVAAGDRVEVARNLHNESWSVRALGGEHKGLVVGYADELTLLDPQFRVNEASRQRAVREGQRNVHARVAGVLADFRPVGDVQVHYSPFRAPHFTIGYDVNASVHAAAEACFTDLGELFVVSPVCDLDAICQ</sequence>
<accession>A0A514DDK3</accession>
<dbReference type="GeneID" id="64766930"/>
<evidence type="ECO:0000313" key="1">
    <source>
        <dbReference type="EMBL" id="QDH91684.1"/>
    </source>
</evidence>
<dbReference type="KEGG" id="vg:64766930"/>
<dbReference type="Proteomes" id="UP000316777">
    <property type="component" value="Segment"/>
</dbReference>
<reference evidence="1 2" key="1">
    <citation type="submission" date="2019-05" db="EMBL/GenBank/DDBJ databases">
        <authorList>
            <person name="Pope W.H."/>
            <person name="Garlena R.A."/>
            <person name="Russell D.A."/>
            <person name="Jacobs-Sera D."/>
            <person name="Hatfull G.F."/>
        </authorList>
    </citation>
    <scope>NUCLEOTIDE SEQUENCE [LARGE SCALE GENOMIC DNA]</scope>
</reference>
<evidence type="ECO:0000313" key="2">
    <source>
        <dbReference type="Proteomes" id="UP000316777"/>
    </source>
</evidence>
<dbReference type="InterPro" id="IPR058002">
    <property type="entry name" value="Gp82"/>
</dbReference>
<dbReference type="EMBL" id="MK937592">
    <property type="protein sequence ID" value="QDH91684.1"/>
    <property type="molecule type" value="Genomic_DNA"/>
</dbReference>
<protein>
    <submittedName>
        <fullName evidence="1">Uncharacterized protein</fullName>
    </submittedName>
</protein>